<sequence>MPAAVDNNKPDRSEQMWKVLKAHILRERARKKQEREAEVEEERLRKEREAREQQDVMTLGETREQISQLETKLQKLKEEKHQLFLQLKKVLNEDDNRRRQKENNDVLAIQALPAGIVHQQLYISPTVPRNAAVPQQQNTFKTAIKRPRSPSPQPAVSVSSYHQGYGYKPSPVGTTAYQNSPQKDDGRRSELVRAVLWNKTPQYPSQPATFYSVPPQDISMYYPIGSIASREPTRNVYEPPRPQAYHLEQKLPEHYSLRAPSSHTHVIHGSSIPLSPAQPAAKTGSITAGYPVRSQQQYQQSPPASLYTAQNRPLYQSPNTPLNYPTRE</sequence>
<dbReference type="Pfam" id="PF15991">
    <property type="entry name" value="G_path_suppress"/>
    <property type="match status" value="1"/>
</dbReference>
<protein>
    <recommendedName>
        <fullName evidence="4">G protein pathway suppressor 2</fullName>
    </recommendedName>
</protein>
<gene>
    <name evidence="2" type="ORF">Zmor_021946</name>
</gene>
<evidence type="ECO:0000313" key="3">
    <source>
        <dbReference type="Proteomes" id="UP001168821"/>
    </source>
</evidence>
<accession>A0AA38I3E7</accession>
<proteinExistence type="predicted"/>
<dbReference type="GO" id="GO:0005667">
    <property type="term" value="C:transcription regulator complex"/>
    <property type="evidence" value="ECO:0007669"/>
    <property type="project" value="TreeGrafter"/>
</dbReference>
<name>A0AA38I3E7_9CUCU</name>
<dbReference type="EMBL" id="JALNTZ010000006">
    <property type="protein sequence ID" value="KAJ3650248.1"/>
    <property type="molecule type" value="Genomic_DNA"/>
</dbReference>
<dbReference type="AlphaFoldDB" id="A0AA38I3E7"/>
<dbReference type="GO" id="GO:0006357">
    <property type="term" value="P:regulation of transcription by RNA polymerase II"/>
    <property type="evidence" value="ECO:0007669"/>
    <property type="project" value="TreeGrafter"/>
</dbReference>
<organism evidence="2 3">
    <name type="scientific">Zophobas morio</name>
    <dbReference type="NCBI Taxonomy" id="2755281"/>
    <lineage>
        <taxon>Eukaryota</taxon>
        <taxon>Metazoa</taxon>
        <taxon>Ecdysozoa</taxon>
        <taxon>Arthropoda</taxon>
        <taxon>Hexapoda</taxon>
        <taxon>Insecta</taxon>
        <taxon>Pterygota</taxon>
        <taxon>Neoptera</taxon>
        <taxon>Endopterygota</taxon>
        <taxon>Coleoptera</taxon>
        <taxon>Polyphaga</taxon>
        <taxon>Cucujiformia</taxon>
        <taxon>Tenebrionidae</taxon>
        <taxon>Zophobas</taxon>
    </lineage>
</organism>
<evidence type="ECO:0008006" key="4">
    <source>
        <dbReference type="Google" id="ProtNLM"/>
    </source>
</evidence>
<feature type="compositionally biased region" description="Basic and acidic residues" evidence="1">
    <location>
        <begin position="42"/>
        <end position="54"/>
    </location>
</feature>
<feature type="compositionally biased region" description="Polar residues" evidence="1">
    <location>
        <begin position="308"/>
        <end position="328"/>
    </location>
</feature>
<feature type="region of interest" description="Disordered" evidence="1">
    <location>
        <begin position="30"/>
        <end position="55"/>
    </location>
</feature>
<feature type="compositionally biased region" description="Polar residues" evidence="1">
    <location>
        <begin position="172"/>
        <end position="181"/>
    </location>
</feature>
<dbReference type="GO" id="GO:0003712">
    <property type="term" value="F:transcription coregulator activity"/>
    <property type="evidence" value="ECO:0007669"/>
    <property type="project" value="TreeGrafter"/>
</dbReference>
<evidence type="ECO:0000313" key="2">
    <source>
        <dbReference type="EMBL" id="KAJ3650248.1"/>
    </source>
</evidence>
<dbReference type="Proteomes" id="UP001168821">
    <property type="component" value="Unassembled WGS sequence"/>
</dbReference>
<dbReference type="PANTHER" id="PTHR22654:SF2">
    <property type="entry name" value="G PROTEIN PATHWAY SUPPRESSOR 2"/>
    <property type="match status" value="1"/>
</dbReference>
<comment type="caution">
    <text evidence="2">The sequence shown here is derived from an EMBL/GenBank/DDBJ whole genome shotgun (WGS) entry which is preliminary data.</text>
</comment>
<dbReference type="PANTHER" id="PTHR22654">
    <property type="entry name" value="G PROTEIN PATHWAY SUPPRESSOR 2"/>
    <property type="match status" value="1"/>
</dbReference>
<evidence type="ECO:0000256" key="1">
    <source>
        <dbReference type="SAM" id="MobiDB-lite"/>
    </source>
</evidence>
<reference evidence="2" key="1">
    <citation type="journal article" date="2023" name="G3 (Bethesda)">
        <title>Whole genome assemblies of Zophobas morio and Tenebrio molitor.</title>
        <authorList>
            <person name="Kaur S."/>
            <person name="Stinson S.A."/>
            <person name="diCenzo G.C."/>
        </authorList>
    </citation>
    <scope>NUCLEOTIDE SEQUENCE</scope>
    <source>
        <strain evidence="2">QUZm001</strain>
    </source>
</reference>
<feature type="compositionally biased region" description="Low complexity" evidence="1">
    <location>
        <begin position="290"/>
        <end position="307"/>
    </location>
</feature>
<feature type="region of interest" description="Disordered" evidence="1">
    <location>
        <begin position="142"/>
        <end position="188"/>
    </location>
</feature>
<keyword evidence="3" id="KW-1185">Reference proteome</keyword>
<dbReference type="InterPro" id="IPR026094">
    <property type="entry name" value="GPS2"/>
</dbReference>
<feature type="region of interest" description="Disordered" evidence="1">
    <location>
        <begin position="263"/>
        <end position="328"/>
    </location>
</feature>